<protein>
    <submittedName>
        <fullName evidence="2">Uncharacterized protein</fullName>
    </submittedName>
</protein>
<reference evidence="2 3" key="1">
    <citation type="journal article" date="2016" name="Mol. Biol. Evol.">
        <title>Comparative Genomics of Early-Diverging Mushroom-Forming Fungi Provides Insights into the Origins of Lignocellulose Decay Capabilities.</title>
        <authorList>
            <person name="Nagy L.G."/>
            <person name="Riley R."/>
            <person name="Tritt A."/>
            <person name="Adam C."/>
            <person name="Daum C."/>
            <person name="Floudas D."/>
            <person name="Sun H."/>
            <person name="Yadav J.S."/>
            <person name="Pangilinan J."/>
            <person name="Larsson K.H."/>
            <person name="Matsuura K."/>
            <person name="Barry K."/>
            <person name="Labutti K."/>
            <person name="Kuo R."/>
            <person name="Ohm R.A."/>
            <person name="Bhattacharya S.S."/>
            <person name="Shirouzu T."/>
            <person name="Yoshinaga Y."/>
            <person name="Martin F.M."/>
            <person name="Grigoriev I.V."/>
            <person name="Hibbett D.S."/>
        </authorList>
    </citation>
    <scope>NUCLEOTIDE SEQUENCE [LARGE SCALE GENOMIC DNA]</scope>
    <source>
        <strain evidence="2 3">93-53</strain>
    </source>
</reference>
<gene>
    <name evidence="2" type="ORF">LAESUDRAFT_752559</name>
</gene>
<sequence>MDCCSRSRVTVAAASISERNRMYRLFKADQMLGNSMQNIHELRTVMLITWMHIKRKESKMKIRTERPWATNGRRWQWQEHTGGDVRHQCAAVGGYPPVTRSGHGDRQDHGKPTVADCKGDIVSNDERQGKGHSQVARVQTRSKVKGSEHAKLVGWPQPHHGSFLAVHLV</sequence>
<dbReference type="AlphaFoldDB" id="A0A165BT73"/>
<dbReference type="Proteomes" id="UP000076871">
    <property type="component" value="Unassembled WGS sequence"/>
</dbReference>
<evidence type="ECO:0000313" key="2">
    <source>
        <dbReference type="EMBL" id="KZT01605.1"/>
    </source>
</evidence>
<organism evidence="2 3">
    <name type="scientific">Laetiporus sulphureus 93-53</name>
    <dbReference type="NCBI Taxonomy" id="1314785"/>
    <lineage>
        <taxon>Eukaryota</taxon>
        <taxon>Fungi</taxon>
        <taxon>Dikarya</taxon>
        <taxon>Basidiomycota</taxon>
        <taxon>Agaricomycotina</taxon>
        <taxon>Agaricomycetes</taxon>
        <taxon>Polyporales</taxon>
        <taxon>Laetiporus</taxon>
    </lineage>
</organism>
<evidence type="ECO:0000256" key="1">
    <source>
        <dbReference type="SAM" id="MobiDB-lite"/>
    </source>
</evidence>
<dbReference type="EMBL" id="KV427662">
    <property type="protein sequence ID" value="KZT01605.1"/>
    <property type="molecule type" value="Genomic_DNA"/>
</dbReference>
<proteinExistence type="predicted"/>
<dbReference type="RefSeq" id="XP_040759345.1">
    <property type="nucleotide sequence ID" value="XM_040911731.1"/>
</dbReference>
<name>A0A165BT73_9APHY</name>
<accession>A0A165BT73</accession>
<dbReference type="InParanoid" id="A0A165BT73"/>
<keyword evidence="3" id="KW-1185">Reference proteome</keyword>
<feature type="compositionally biased region" description="Basic and acidic residues" evidence="1">
    <location>
        <begin position="102"/>
        <end position="111"/>
    </location>
</feature>
<feature type="region of interest" description="Disordered" evidence="1">
    <location>
        <begin position="101"/>
        <end position="135"/>
    </location>
</feature>
<evidence type="ECO:0000313" key="3">
    <source>
        <dbReference type="Proteomes" id="UP000076871"/>
    </source>
</evidence>
<dbReference type="GeneID" id="63828759"/>